<sequence length="556" mass="60731">MATEEPRNFETWDWVLFGLMLAVSAGIGIFYAVKEYFNKNSNSSEFLMGGRNMQLLPVAISILVSFMSAILILGTPAEMYTAGTLYFMYLIGMVLAIIMSALIFVPLLYPLRLTSSFEILYMGIASYAPSTALEAVTGFPTWATIITVGCVSTFYTFLGGMKAVVWTDVFQSVIMVAGLLAIVIQGTLKVGGLDTVWSINEDWHRIEFWDANFDPTVRHSIWSLVIGGAVGWMSTYGCNQAITSLAGVVMFAYYAQKGCDPLSNNQVDNSNQLVPYFVMEVLGYPGLPGLFVSCLFSGALSTMSSCLNALSAVTWEDIFKPLIGHRTSETAKTWIIKLLVLVYGAAGVGFAFIAKTLGGTVLQASLSFTGAASGPLLGIFLLGGLFPWANWLGCFVGGFAGLALPFWISIGAYNLPSSGYKLDFPTDNCTVDEIMLNSTTTIKPVEEFIGVATVIIVGLFVSLISGWEKEEVDPKYLIPFFDRLACCVPESWRRPCRCGYQYKDPEKSTTPTSFSQPPPYTKDNVMILAYKPSTQAAFVYNNSHFVPDTDNEKSGD</sequence>
<feature type="non-terminal residue" evidence="13">
    <location>
        <position position="1"/>
    </location>
</feature>
<dbReference type="PROSITE" id="PS50283">
    <property type="entry name" value="NA_SOLUT_SYMP_3"/>
    <property type="match status" value="1"/>
</dbReference>
<feature type="transmembrane region" description="Helical" evidence="12">
    <location>
        <begin position="86"/>
        <end position="109"/>
    </location>
</feature>
<keyword evidence="5 12" id="KW-0812">Transmembrane</keyword>
<dbReference type="Proteomes" id="UP001164746">
    <property type="component" value="Chromosome 17"/>
</dbReference>
<protein>
    <submittedName>
        <fullName evidence="13">SC5AC-like protein</fullName>
    </submittedName>
</protein>
<name>A0ABY7G924_MYAAR</name>
<gene>
    <name evidence="13" type="ORF">MAR_033157</name>
</gene>
<evidence type="ECO:0000256" key="12">
    <source>
        <dbReference type="SAM" id="Phobius"/>
    </source>
</evidence>
<evidence type="ECO:0000256" key="7">
    <source>
        <dbReference type="ARBA" id="ARBA00023053"/>
    </source>
</evidence>
<feature type="transmembrane region" description="Helical" evidence="12">
    <location>
        <begin position="139"/>
        <end position="157"/>
    </location>
</feature>
<evidence type="ECO:0000256" key="8">
    <source>
        <dbReference type="ARBA" id="ARBA00023065"/>
    </source>
</evidence>
<evidence type="ECO:0000256" key="4">
    <source>
        <dbReference type="ARBA" id="ARBA00022475"/>
    </source>
</evidence>
<organism evidence="13 14">
    <name type="scientific">Mya arenaria</name>
    <name type="common">Soft-shell clam</name>
    <dbReference type="NCBI Taxonomy" id="6604"/>
    <lineage>
        <taxon>Eukaryota</taxon>
        <taxon>Metazoa</taxon>
        <taxon>Spiralia</taxon>
        <taxon>Lophotrochozoa</taxon>
        <taxon>Mollusca</taxon>
        <taxon>Bivalvia</taxon>
        <taxon>Autobranchia</taxon>
        <taxon>Heteroconchia</taxon>
        <taxon>Euheterodonta</taxon>
        <taxon>Imparidentia</taxon>
        <taxon>Neoheterodontei</taxon>
        <taxon>Myida</taxon>
        <taxon>Myoidea</taxon>
        <taxon>Myidae</taxon>
        <taxon>Mya</taxon>
    </lineage>
</organism>
<dbReference type="PANTHER" id="PTHR42985">
    <property type="entry name" value="SODIUM-COUPLED MONOCARBOXYLATE TRANSPORTER"/>
    <property type="match status" value="1"/>
</dbReference>
<evidence type="ECO:0000256" key="5">
    <source>
        <dbReference type="ARBA" id="ARBA00022692"/>
    </source>
</evidence>
<evidence type="ECO:0000256" key="6">
    <source>
        <dbReference type="ARBA" id="ARBA00022989"/>
    </source>
</evidence>
<feature type="transmembrane region" description="Helical" evidence="12">
    <location>
        <begin position="54"/>
        <end position="74"/>
    </location>
</feature>
<comment type="similarity">
    <text evidence="2 11">Belongs to the sodium:solute symporter (SSF) (TC 2.A.21) family.</text>
</comment>
<feature type="transmembrane region" description="Helical" evidence="12">
    <location>
        <begin position="14"/>
        <end position="33"/>
    </location>
</feature>
<evidence type="ECO:0000256" key="3">
    <source>
        <dbReference type="ARBA" id="ARBA00022448"/>
    </source>
</evidence>
<comment type="subcellular location">
    <subcellularLocation>
        <location evidence="1">Cell membrane</location>
        <topology evidence="1">Multi-pass membrane protein</topology>
    </subcellularLocation>
</comment>
<keyword evidence="7" id="KW-0915">Sodium</keyword>
<feature type="transmembrane region" description="Helical" evidence="12">
    <location>
        <begin position="389"/>
        <end position="410"/>
    </location>
</feature>
<keyword evidence="8" id="KW-0406">Ion transport</keyword>
<dbReference type="InterPro" id="IPR038377">
    <property type="entry name" value="Na/Glc_symporter_sf"/>
</dbReference>
<dbReference type="InterPro" id="IPR001734">
    <property type="entry name" value="Na/solute_symporter"/>
</dbReference>
<accession>A0ABY7G924</accession>
<evidence type="ECO:0000256" key="2">
    <source>
        <dbReference type="ARBA" id="ARBA00006434"/>
    </source>
</evidence>
<keyword evidence="14" id="KW-1185">Reference proteome</keyword>
<evidence type="ECO:0000256" key="10">
    <source>
        <dbReference type="ARBA" id="ARBA00023201"/>
    </source>
</evidence>
<feature type="transmembrane region" description="Helical" evidence="12">
    <location>
        <begin position="360"/>
        <end position="382"/>
    </location>
</feature>
<evidence type="ECO:0000256" key="1">
    <source>
        <dbReference type="ARBA" id="ARBA00004651"/>
    </source>
</evidence>
<evidence type="ECO:0000256" key="11">
    <source>
        <dbReference type="RuleBase" id="RU362091"/>
    </source>
</evidence>
<keyword evidence="9 12" id="KW-0472">Membrane</keyword>
<evidence type="ECO:0000256" key="9">
    <source>
        <dbReference type="ARBA" id="ARBA00023136"/>
    </source>
</evidence>
<dbReference type="CDD" id="cd11492">
    <property type="entry name" value="SLC5sbd_NIS-SMVT"/>
    <property type="match status" value="1"/>
</dbReference>
<feature type="transmembrane region" description="Helical" evidence="12">
    <location>
        <begin position="334"/>
        <end position="354"/>
    </location>
</feature>
<keyword evidence="3" id="KW-0813">Transport</keyword>
<feature type="transmembrane region" description="Helical" evidence="12">
    <location>
        <begin position="169"/>
        <end position="188"/>
    </location>
</feature>
<dbReference type="Gene3D" id="1.20.1730.10">
    <property type="entry name" value="Sodium/glucose cotransporter"/>
    <property type="match status" value="2"/>
</dbReference>
<proteinExistence type="inferred from homology"/>
<dbReference type="InterPro" id="IPR051163">
    <property type="entry name" value="Sodium:Solute_Symporter_SSF"/>
</dbReference>
<feature type="transmembrane region" description="Helical" evidence="12">
    <location>
        <begin position="448"/>
        <end position="467"/>
    </location>
</feature>
<dbReference type="PANTHER" id="PTHR42985:SF40">
    <property type="entry name" value="LD47995P-RELATED"/>
    <property type="match status" value="1"/>
</dbReference>
<reference evidence="13" key="1">
    <citation type="submission" date="2022-11" db="EMBL/GenBank/DDBJ databases">
        <title>Centuries of genome instability and evolution in soft-shell clam transmissible cancer (bioRxiv).</title>
        <authorList>
            <person name="Hart S.F.M."/>
            <person name="Yonemitsu M.A."/>
            <person name="Giersch R.M."/>
            <person name="Beal B.F."/>
            <person name="Arriagada G."/>
            <person name="Davis B.W."/>
            <person name="Ostrander E.A."/>
            <person name="Goff S.P."/>
            <person name="Metzger M.J."/>
        </authorList>
    </citation>
    <scope>NUCLEOTIDE SEQUENCE</scope>
    <source>
        <strain evidence="13">MELC-2E11</strain>
        <tissue evidence="13">Siphon/mantle</tissue>
    </source>
</reference>
<keyword evidence="6 12" id="KW-1133">Transmembrane helix</keyword>
<keyword evidence="10" id="KW-0739">Sodium transport</keyword>
<evidence type="ECO:0000313" key="14">
    <source>
        <dbReference type="Proteomes" id="UP001164746"/>
    </source>
</evidence>
<keyword evidence="4" id="KW-1003">Cell membrane</keyword>
<dbReference type="Pfam" id="PF00474">
    <property type="entry name" value="SSF"/>
    <property type="match status" value="3"/>
</dbReference>
<dbReference type="EMBL" id="CP111028">
    <property type="protein sequence ID" value="WAR30615.1"/>
    <property type="molecule type" value="Genomic_DNA"/>
</dbReference>
<evidence type="ECO:0000313" key="13">
    <source>
        <dbReference type="EMBL" id="WAR30615.1"/>
    </source>
</evidence>